<reference evidence="4" key="1">
    <citation type="journal article" date="2019" name="Int. J. Syst. Evol. Microbiol.">
        <title>The Global Catalogue of Microorganisms (GCM) 10K type strain sequencing project: providing services to taxonomists for standard genome sequencing and annotation.</title>
        <authorList>
            <consortium name="The Broad Institute Genomics Platform"/>
            <consortium name="The Broad Institute Genome Sequencing Center for Infectious Disease"/>
            <person name="Wu L."/>
            <person name="Ma J."/>
        </authorList>
    </citation>
    <scope>NUCLEOTIDE SEQUENCE [LARGE SCALE GENOMIC DNA]</scope>
    <source>
        <strain evidence="4">JCM 17656</strain>
    </source>
</reference>
<proteinExistence type="predicted"/>
<accession>A0ABP6YBI0</accession>
<gene>
    <name evidence="3" type="ORF">GCM10022295_69840</name>
</gene>
<keyword evidence="4" id="KW-1185">Reference proteome</keyword>
<dbReference type="InterPro" id="IPR021120">
    <property type="entry name" value="KduI/IolB_isomerase"/>
</dbReference>
<comment type="caution">
    <text evidence="3">The sequence shown here is derived from an EMBL/GenBank/DDBJ whole genome shotgun (WGS) entry which is preliminary data.</text>
</comment>
<keyword evidence="1" id="KW-0413">Isomerase</keyword>
<evidence type="ECO:0000313" key="3">
    <source>
        <dbReference type="EMBL" id="GAA3578426.1"/>
    </source>
</evidence>
<dbReference type="InterPro" id="IPR014710">
    <property type="entry name" value="RmlC-like_jellyroll"/>
</dbReference>
<dbReference type="Pfam" id="PF04962">
    <property type="entry name" value="KduI"/>
    <property type="match status" value="1"/>
</dbReference>
<dbReference type="InterPro" id="IPR011051">
    <property type="entry name" value="RmlC_Cupin_sf"/>
</dbReference>
<organism evidence="3 4">
    <name type="scientific">Streptomyces osmaniensis</name>
    <dbReference type="NCBI Taxonomy" id="593134"/>
    <lineage>
        <taxon>Bacteria</taxon>
        <taxon>Bacillati</taxon>
        <taxon>Actinomycetota</taxon>
        <taxon>Actinomycetes</taxon>
        <taxon>Kitasatosporales</taxon>
        <taxon>Streptomycetaceae</taxon>
        <taxon>Streptomyces</taxon>
    </lineage>
</organism>
<sequence>MTNREPYAGTSSGPCVPKDTTGDSEWTVPPLNGGCTVDVENEKYQLPGRDSILSGVSDFAHVPRAARAQIASGAEGRFALAGAKCERRLPARYGPAPEVPNGFGQQRVFPSREGGSVALAQDR</sequence>
<dbReference type="PANTHER" id="PTHR39193:SF1">
    <property type="entry name" value="5-DEOXY-GLUCURONATE ISOMERASE"/>
    <property type="match status" value="1"/>
</dbReference>
<dbReference type="Proteomes" id="UP001500707">
    <property type="component" value="Unassembled WGS sequence"/>
</dbReference>
<feature type="compositionally biased region" description="Polar residues" evidence="2">
    <location>
        <begin position="1"/>
        <end position="13"/>
    </location>
</feature>
<dbReference type="SUPFAM" id="SSF51182">
    <property type="entry name" value="RmlC-like cupins"/>
    <property type="match status" value="1"/>
</dbReference>
<dbReference type="EMBL" id="BAABCE010000016">
    <property type="protein sequence ID" value="GAA3578426.1"/>
    <property type="molecule type" value="Genomic_DNA"/>
</dbReference>
<evidence type="ECO:0000313" key="4">
    <source>
        <dbReference type="Proteomes" id="UP001500707"/>
    </source>
</evidence>
<evidence type="ECO:0000256" key="1">
    <source>
        <dbReference type="ARBA" id="ARBA00023235"/>
    </source>
</evidence>
<dbReference type="InterPro" id="IPR024203">
    <property type="entry name" value="Deoxy-glucuronate_isom_IolB"/>
</dbReference>
<protein>
    <submittedName>
        <fullName evidence="3">Uncharacterized protein</fullName>
    </submittedName>
</protein>
<name>A0ABP6YBI0_9ACTN</name>
<evidence type="ECO:0000256" key="2">
    <source>
        <dbReference type="SAM" id="MobiDB-lite"/>
    </source>
</evidence>
<dbReference type="PANTHER" id="PTHR39193">
    <property type="entry name" value="5-DEOXY-GLUCURONATE ISOMERASE"/>
    <property type="match status" value="1"/>
</dbReference>
<feature type="region of interest" description="Disordered" evidence="2">
    <location>
        <begin position="1"/>
        <end position="33"/>
    </location>
</feature>
<dbReference type="Gene3D" id="2.60.120.10">
    <property type="entry name" value="Jelly Rolls"/>
    <property type="match status" value="1"/>
</dbReference>
<feature type="region of interest" description="Disordered" evidence="2">
    <location>
        <begin position="92"/>
        <end position="123"/>
    </location>
</feature>